<keyword evidence="3 5" id="KW-1133">Transmembrane helix</keyword>
<organism evidence="6 7">
    <name type="scientific">Aphis craccivora</name>
    <name type="common">Cowpea aphid</name>
    <dbReference type="NCBI Taxonomy" id="307492"/>
    <lineage>
        <taxon>Eukaryota</taxon>
        <taxon>Metazoa</taxon>
        <taxon>Ecdysozoa</taxon>
        <taxon>Arthropoda</taxon>
        <taxon>Hexapoda</taxon>
        <taxon>Insecta</taxon>
        <taxon>Pterygota</taxon>
        <taxon>Neoptera</taxon>
        <taxon>Paraneoptera</taxon>
        <taxon>Hemiptera</taxon>
        <taxon>Sternorrhyncha</taxon>
        <taxon>Aphidomorpha</taxon>
        <taxon>Aphidoidea</taxon>
        <taxon>Aphididae</taxon>
        <taxon>Aphidini</taxon>
        <taxon>Aphis</taxon>
        <taxon>Aphis</taxon>
    </lineage>
</organism>
<feature type="transmembrane region" description="Helical" evidence="5">
    <location>
        <begin position="193"/>
        <end position="214"/>
    </location>
</feature>
<dbReference type="GO" id="GO:0016020">
    <property type="term" value="C:membrane"/>
    <property type="evidence" value="ECO:0007669"/>
    <property type="project" value="UniProtKB-SubCell"/>
</dbReference>
<dbReference type="Proteomes" id="UP000478052">
    <property type="component" value="Unassembled WGS sequence"/>
</dbReference>
<proteinExistence type="predicted"/>
<accession>A0A6G0ZCT2</accession>
<sequence>MGKDSVKPVKDTIRIIEATCLFSCEFAQTLSLLLALILIGELVLGGVVYQIRSDVEQYALKQMKYTIDGYNQTGHEASRQSWNVLQSDIECCGINGPKDWKSVSRSGKLPASCCYALQIDESCTEINSYTNGCYEEFKNSLQHNNSIIFWSAVGFALIQISSVGILSIAFIINQKLYKWSNFISTDLITTPQILLAIGIGLFIISIIGLCGVLRDIGWLLTLFSVLLTIVLIGELILSGFVYQMRNEIKDYALNQMNHTISGYNKTGFEASTQTWNLIQADIECCGIYGPEDWKPVTANKLPTSCCYAIPLDGFCTYDESYKDGCFEKFESILQENSKIIIWAAIGFALIQLFAVFLACCRKCSLHKEYETV</sequence>
<dbReference type="InterPro" id="IPR008952">
    <property type="entry name" value="Tetraspanin_EC2_sf"/>
</dbReference>
<feature type="transmembrane region" description="Helical" evidence="5">
    <location>
        <begin position="220"/>
        <end position="242"/>
    </location>
</feature>
<dbReference type="OrthoDB" id="10033535at2759"/>
<dbReference type="AlphaFoldDB" id="A0A6G0ZCT2"/>
<reference evidence="6 7" key="1">
    <citation type="submission" date="2019-08" db="EMBL/GenBank/DDBJ databases">
        <title>Whole genome of Aphis craccivora.</title>
        <authorList>
            <person name="Voronova N.V."/>
            <person name="Shulinski R.S."/>
            <person name="Bandarenka Y.V."/>
            <person name="Zhorov D.G."/>
            <person name="Warner D."/>
        </authorList>
    </citation>
    <scope>NUCLEOTIDE SEQUENCE [LARGE SCALE GENOMIC DNA]</scope>
    <source>
        <strain evidence="6">180601</strain>
        <tissue evidence="6">Whole Body</tissue>
    </source>
</reference>
<gene>
    <name evidence="6" type="ORF">FWK35_00002061</name>
</gene>
<feature type="transmembrane region" description="Helical" evidence="5">
    <location>
        <begin position="32"/>
        <end position="51"/>
    </location>
</feature>
<keyword evidence="2 5" id="KW-0812">Transmembrane</keyword>
<dbReference type="EMBL" id="VUJU01000762">
    <property type="protein sequence ID" value="KAF0768490.1"/>
    <property type="molecule type" value="Genomic_DNA"/>
</dbReference>
<keyword evidence="7" id="KW-1185">Reference proteome</keyword>
<dbReference type="Gene3D" id="1.10.1450.10">
    <property type="entry name" value="Tetraspanin"/>
    <property type="match status" value="2"/>
</dbReference>
<evidence type="ECO:0000256" key="1">
    <source>
        <dbReference type="ARBA" id="ARBA00004141"/>
    </source>
</evidence>
<dbReference type="PRINTS" id="PR00259">
    <property type="entry name" value="TMFOUR"/>
</dbReference>
<dbReference type="Pfam" id="PF00335">
    <property type="entry name" value="Tetraspanin"/>
    <property type="match status" value="2"/>
</dbReference>
<feature type="transmembrane region" description="Helical" evidence="5">
    <location>
        <begin position="147"/>
        <end position="172"/>
    </location>
</feature>
<evidence type="ECO:0000256" key="2">
    <source>
        <dbReference type="ARBA" id="ARBA00022692"/>
    </source>
</evidence>
<evidence type="ECO:0000256" key="3">
    <source>
        <dbReference type="ARBA" id="ARBA00022989"/>
    </source>
</evidence>
<evidence type="ECO:0000256" key="4">
    <source>
        <dbReference type="ARBA" id="ARBA00023136"/>
    </source>
</evidence>
<comment type="caution">
    <text evidence="6">The sequence shown here is derived from an EMBL/GenBank/DDBJ whole genome shotgun (WGS) entry which is preliminary data.</text>
</comment>
<evidence type="ECO:0000313" key="7">
    <source>
        <dbReference type="Proteomes" id="UP000478052"/>
    </source>
</evidence>
<dbReference type="CDD" id="cd03127">
    <property type="entry name" value="tetraspanin_LEL"/>
    <property type="match status" value="2"/>
</dbReference>
<keyword evidence="4 5" id="KW-0472">Membrane</keyword>
<dbReference type="PANTHER" id="PTHR19282">
    <property type="entry name" value="TETRASPANIN"/>
    <property type="match status" value="1"/>
</dbReference>
<feature type="transmembrane region" description="Helical" evidence="5">
    <location>
        <begin position="339"/>
        <end position="358"/>
    </location>
</feature>
<dbReference type="InterPro" id="IPR018499">
    <property type="entry name" value="Tetraspanin/Peripherin"/>
</dbReference>
<comment type="subcellular location">
    <subcellularLocation>
        <location evidence="1">Membrane</location>
        <topology evidence="1">Multi-pass membrane protein</topology>
    </subcellularLocation>
</comment>
<evidence type="ECO:0000313" key="6">
    <source>
        <dbReference type="EMBL" id="KAF0768490.1"/>
    </source>
</evidence>
<dbReference type="SUPFAM" id="SSF48652">
    <property type="entry name" value="Tetraspanin"/>
    <property type="match status" value="2"/>
</dbReference>
<name>A0A6G0ZCT2_APHCR</name>
<protein>
    <submittedName>
        <fullName evidence="6">CD63 antigen-like</fullName>
    </submittedName>
</protein>
<evidence type="ECO:0000256" key="5">
    <source>
        <dbReference type="SAM" id="Phobius"/>
    </source>
</evidence>